<dbReference type="AlphaFoldDB" id="A0AAP6JDG7"/>
<dbReference type="InterPro" id="IPR036568">
    <property type="entry name" value="GGCT-like_sf"/>
</dbReference>
<reference evidence="1 2" key="1">
    <citation type="submission" date="2023-12" db="EMBL/GenBank/DDBJ databases">
        <title>Whole-genome sequencing of halo(alkali)philic microorganisms from hypersaline lakes.</title>
        <authorList>
            <person name="Sorokin D.Y."/>
            <person name="Merkel A.Y."/>
            <person name="Messina E."/>
            <person name="Yakimov M."/>
        </authorList>
    </citation>
    <scope>NUCLEOTIDE SEQUENCE [LARGE SCALE GENOMIC DNA]</scope>
    <source>
        <strain evidence="1 2">AB-CW1</strain>
    </source>
</reference>
<organism evidence="1 2">
    <name type="scientific">Natronospira elongata</name>
    <dbReference type="NCBI Taxonomy" id="3110268"/>
    <lineage>
        <taxon>Bacteria</taxon>
        <taxon>Pseudomonadati</taxon>
        <taxon>Pseudomonadota</taxon>
        <taxon>Gammaproteobacteria</taxon>
        <taxon>Natronospirales</taxon>
        <taxon>Natronospiraceae</taxon>
        <taxon>Natronospira</taxon>
    </lineage>
</organism>
<sequence length="175" mass="19876">MLVFQYGSNLSSRRLNSRQRLGGAARVVGIARTRHPYQFCFPVWGGINDCAAAGILPGGERPVWGVVYDIPHHFVVRSETADHPTLDAIEDEGRDYWRGPVELLSADGKDFPENIQTYHPRQPRQDLLTQWHYVRHILEGAREHALPPDYQNHLVACMLDNNPNLKTQLNETATL</sequence>
<keyword evidence="2" id="KW-1185">Reference proteome</keyword>
<dbReference type="SUPFAM" id="SSF110857">
    <property type="entry name" value="Gamma-glutamyl cyclotransferase-like"/>
    <property type="match status" value="1"/>
</dbReference>
<gene>
    <name evidence="1" type="ORF">VCB98_03550</name>
</gene>
<dbReference type="Pfam" id="PF13772">
    <property type="entry name" value="AIG2_2"/>
    <property type="match status" value="1"/>
</dbReference>
<proteinExistence type="predicted"/>
<accession>A0AAP6JDG7</accession>
<comment type="caution">
    <text evidence="1">The sequence shown here is derived from an EMBL/GenBank/DDBJ whole genome shotgun (WGS) entry which is preliminary data.</text>
</comment>
<dbReference type="CDD" id="cd06661">
    <property type="entry name" value="GGCT_like"/>
    <property type="match status" value="1"/>
</dbReference>
<name>A0AAP6JDG7_9GAMM</name>
<dbReference type="Gene3D" id="3.10.490.10">
    <property type="entry name" value="Gamma-glutamyl cyclotransferase-like"/>
    <property type="match status" value="1"/>
</dbReference>
<dbReference type="EMBL" id="JAYGII010000004">
    <property type="protein sequence ID" value="MEA5444890.1"/>
    <property type="molecule type" value="Genomic_DNA"/>
</dbReference>
<dbReference type="InterPro" id="IPR013024">
    <property type="entry name" value="GGCT-like"/>
</dbReference>
<protein>
    <submittedName>
        <fullName evidence="1">Gamma-glutamylcyclotransferase family protein</fullName>
    </submittedName>
</protein>
<dbReference type="RefSeq" id="WP_346050522.1">
    <property type="nucleotide sequence ID" value="NZ_JAYGII010000004.1"/>
</dbReference>
<evidence type="ECO:0000313" key="1">
    <source>
        <dbReference type="EMBL" id="MEA5444890.1"/>
    </source>
</evidence>
<dbReference type="Proteomes" id="UP001302316">
    <property type="component" value="Unassembled WGS sequence"/>
</dbReference>
<evidence type="ECO:0000313" key="2">
    <source>
        <dbReference type="Proteomes" id="UP001302316"/>
    </source>
</evidence>